<evidence type="ECO:0000256" key="3">
    <source>
        <dbReference type="SAM" id="SignalP"/>
    </source>
</evidence>
<gene>
    <name evidence="4" type="ORF">CYMTET_19231</name>
</gene>
<dbReference type="Proteomes" id="UP001190700">
    <property type="component" value="Unassembled WGS sequence"/>
</dbReference>
<dbReference type="CDD" id="cd09120">
    <property type="entry name" value="PLDc_DNaseII_1"/>
    <property type="match status" value="1"/>
</dbReference>
<feature type="chain" id="PRO_5042020572" evidence="3">
    <location>
        <begin position="21"/>
        <end position="414"/>
    </location>
</feature>
<dbReference type="EMBL" id="LGRX02008950">
    <property type="protein sequence ID" value="KAK3272473.1"/>
    <property type="molecule type" value="Genomic_DNA"/>
</dbReference>
<keyword evidence="2" id="KW-0378">Hydrolase</keyword>
<sequence length="414" mass="45049">MVARVLLFTTISLCLRAGLGLRCKNEAGTEVDWWFMIKYPDAASSSLGGAYYSAMDSESKSWTASSTSVESSSSILGVNLDPIYASPKGDISYVFYSDQHPDGTWTRDYGHSKGVIAYDSASGFFLQHSVPKFPNYVDKGYHYGSGQEKFGQHALCVSLELTTLDQVAFVMKYAHPWVYDSHLAAAPQMANVSDVVKEVNFNATASSIDLTISTSNSLGDLRLFGKTALYNKDMMDSVVAPALKFDLWSQSWLNSGGTLGAYCPKGFSVLDVQTANFGSATEPWKTNDDHSKWAIAPTSDWVCGNDNNRVYSQFERSGLSICFQQPDIHSVLKSGTKKEGNCGPSPGPSPTPPGGECCYYKDATCKVGDVCCKSACKNPFTCSYTEEGCSGRYGQKHHCTWQNDTCFVGSSATM</sequence>
<accession>A0AAE0G6M8</accession>
<proteinExistence type="inferred from homology"/>
<keyword evidence="5" id="KW-1185">Reference proteome</keyword>
<dbReference type="Pfam" id="PF03265">
    <property type="entry name" value="DNase_II"/>
    <property type="match status" value="1"/>
</dbReference>
<dbReference type="InterPro" id="IPR004947">
    <property type="entry name" value="DNase_II"/>
</dbReference>
<feature type="signal peptide" evidence="3">
    <location>
        <begin position="1"/>
        <end position="20"/>
    </location>
</feature>
<dbReference type="AlphaFoldDB" id="A0AAE0G6M8"/>
<dbReference type="GO" id="GO:0004531">
    <property type="term" value="F:deoxyribonuclease II activity"/>
    <property type="evidence" value="ECO:0007669"/>
    <property type="project" value="InterPro"/>
</dbReference>
<evidence type="ECO:0000313" key="5">
    <source>
        <dbReference type="Proteomes" id="UP001190700"/>
    </source>
</evidence>
<evidence type="ECO:0000256" key="2">
    <source>
        <dbReference type="ARBA" id="ARBA00022801"/>
    </source>
</evidence>
<keyword evidence="3" id="KW-0732">Signal</keyword>
<organism evidence="4 5">
    <name type="scientific">Cymbomonas tetramitiformis</name>
    <dbReference type="NCBI Taxonomy" id="36881"/>
    <lineage>
        <taxon>Eukaryota</taxon>
        <taxon>Viridiplantae</taxon>
        <taxon>Chlorophyta</taxon>
        <taxon>Pyramimonadophyceae</taxon>
        <taxon>Pyramimonadales</taxon>
        <taxon>Pyramimonadaceae</taxon>
        <taxon>Cymbomonas</taxon>
    </lineage>
</organism>
<dbReference type="PANTHER" id="PTHR10858:SF23">
    <property type="entry name" value="DEOXYRIBONUCLEASE II"/>
    <property type="match status" value="1"/>
</dbReference>
<evidence type="ECO:0000256" key="1">
    <source>
        <dbReference type="ARBA" id="ARBA00007527"/>
    </source>
</evidence>
<comment type="caution">
    <text evidence="4">The sequence shown here is derived from an EMBL/GenBank/DDBJ whole genome shotgun (WGS) entry which is preliminary data.</text>
</comment>
<protein>
    <submittedName>
        <fullName evidence="4">Uncharacterized protein</fullName>
    </submittedName>
</protein>
<reference evidence="4 5" key="1">
    <citation type="journal article" date="2015" name="Genome Biol. Evol.">
        <title>Comparative Genomics of a Bacterivorous Green Alga Reveals Evolutionary Causalities and Consequences of Phago-Mixotrophic Mode of Nutrition.</title>
        <authorList>
            <person name="Burns J.A."/>
            <person name="Paasch A."/>
            <person name="Narechania A."/>
            <person name="Kim E."/>
        </authorList>
    </citation>
    <scope>NUCLEOTIDE SEQUENCE [LARGE SCALE GENOMIC DNA]</scope>
    <source>
        <strain evidence="4 5">PLY_AMNH</strain>
    </source>
</reference>
<evidence type="ECO:0000313" key="4">
    <source>
        <dbReference type="EMBL" id="KAK3272473.1"/>
    </source>
</evidence>
<dbReference type="PANTHER" id="PTHR10858">
    <property type="entry name" value="DEOXYRIBONUCLEASE II"/>
    <property type="match status" value="1"/>
</dbReference>
<name>A0AAE0G6M8_9CHLO</name>
<comment type="similarity">
    <text evidence="1">Belongs to the DNase II family.</text>
</comment>